<gene>
    <name evidence="2" type="ORF">B0H17DRAFT_1141646</name>
</gene>
<accession>A0AAD7G9Z3</accession>
<evidence type="ECO:0000256" key="1">
    <source>
        <dbReference type="SAM" id="MobiDB-lite"/>
    </source>
</evidence>
<dbReference type="Proteomes" id="UP001221757">
    <property type="component" value="Unassembled WGS sequence"/>
</dbReference>
<name>A0AAD7G9Z3_MYCRO</name>
<proteinExistence type="predicted"/>
<feature type="region of interest" description="Disordered" evidence="1">
    <location>
        <begin position="1"/>
        <end position="22"/>
    </location>
</feature>
<evidence type="ECO:0000313" key="3">
    <source>
        <dbReference type="Proteomes" id="UP001221757"/>
    </source>
</evidence>
<sequence>MSWLSPDQCASGRDHQGRHREFNGPSRAVFTMVSSPVESIRPHNMYMTNKVILELFAAVGLFERGAVAPKCLGFFQEHALKKIEEKVENSRYLWYIPRALISPAFTSRLGPAPRQSAYLFPTSVGNFGLPDHLLHSAEFLVVLGNMPAPPPAARDPSSHCMFVSFTPNLAL</sequence>
<protein>
    <submittedName>
        <fullName evidence="2">Uncharacterized protein</fullName>
    </submittedName>
</protein>
<organism evidence="2 3">
    <name type="scientific">Mycena rosella</name>
    <name type="common">Pink bonnet</name>
    <name type="synonym">Agaricus rosellus</name>
    <dbReference type="NCBI Taxonomy" id="1033263"/>
    <lineage>
        <taxon>Eukaryota</taxon>
        <taxon>Fungi</taxon>
        <taxon>Dikarya</taxon>
        <taxon>Basidiomycota</taxon>
        <taxon>Agaricomycotina</taxon>
        <taxon>Agaricomycetes</taxon>
        <taxon>Agaricomycetidae</taxon>
        <taxon>Agaricales</taxon>
        <taxon>Marasmiineae</taxon>
        <taxon>Mycenaceae</taxon>
        <taxon>Mycena</taxon>
    </lineage>
</organism>
<reference evidence="2" key="1">
    <citation type="submission" date="2023-03" db="EMBL/GenBank/DDBJ databases">
        <title>Massive genome expansion in bonnet fungi (Mycena s.s.) driven by repeated elements and novel gene families across ecological guilds.</title>
        <authorList>
            <consortium name="Lawrence Berkeley National Laboratory"/>
            <person name="Harder C.B."/>
            <person name="Miyauchi S."/>
            <person name="Viragh M."/>
            <person name="Kuo A."/>
            <person name="Thoen E."/>
            <person name="Andreopoulos B."/>
            <person name="Lu D."/>
            <person name="Skrede I."/>
            <person name="Drula E."/>
            <person name="Henrissat B."/>
            <person name="Morin E."/>
            <person name="Kohler A."/>
            <person name="Barry K."/>
            <person name="LaButti K."/>
            <person name="Morin E."/>
            <person name="Salamov A."/>
            <person name="Lipzen A."/>
            <person name="Mereny Z."/>
            <person name="Hegedus B."/>
            <person name="Baldrian P."/>
            <person name="Stursova M."/>
            <person name="Weitz H."/>
            <person name="Taylor A."/>
            <person name="Grigoriev I.V."/>
            <person name="Nagy L.G."/>
            <person name="Martin F."/>
            <person name="Kauserud H."/>
        </authorList>
    </citation>
    <scope>NUCLEOTIDE SEQUENCE</scope>
    <source>
        <strain evidence="2">CBHHK067</strain>
    </source>
</reference>
<keyword evidence="3" id="KW-1185">Reference proteome</keyword>
<dbReference type="AlphaFoldDB" id="A0AAD7G9Z3"/>
<comment type="caution">
    <text evidence="2">The sequence shown here is derived from an EMBL/GenBank/DDBJ whole genome shotgun (WGS) entry which is preliminary data.</text>
</comment>
<evidence type="ECO:0000313" key="2">
    <source>
        <dbReference type="EMBL" id="KAJ7671098.1"/>
    </source>
</evidence>
<dbReference type="EMBL" id="JARKIE010000176">
    <property type="protein sequence ID" value="KAJ7671098.1"/>
    <property type="molecule type" value="Genomic_DNA"/>
</dbReference>
<feature type="compositionally biased region" description="Basic and acidic residues" evidence="1">
    <location>
        <begin position="12"/>
        <end position="22"/>
    </location>
</feature>